<evidence type="ECO:0008006" key="2">
    <source>
        <dbReference type="Google" id="ProtNLM"/>
    </source>
</evidence>
<dbReference type="SUPFAM" id="SSF54427">
    <property type="entry name" value="NTF2-like"/>
    <property type="match status" value="1"/>
</dbReference>
<sequence length="113" mass="12860">MSIEENKSLPRRSYEEIYNQGNLDVADDIYDENFVIHMSPSDLKGTKSIKEYALMLRNAFPDLKFKIEDQIAEGDKVATRWAVTGTHKGEYMGVAAVVKILHRAFALHPGYHC</sequence>
<dbReference type="PANTHER" id="PTHR38436">
    <property type="entry name" value="POLYKETIDE CYCLASE SNOAL-LIKE DOMAIN"/>
    <property type="match status" value="1"/>
</dbReference>
<evidence type="ECO:0000313" key="1">
    <source>
        <dbReference type="EMBL" id="GAH27056.1"/>
    </source>
</evidence>
<dbReference type="InterPro" id="IPR009959">
    <property type="entry name" value="Cyclase_SnoaL-like"/>
</dbReference>
<name>X1E1B9_9ZZZZ</name>
<organism evidence="1">
    <name type="scientific">marine sediment metagenome</name>
    <dbReference type="NCBI Taxonomy" id="412755"/>
    <lineage>
        <taxon>unclassified sequences</taxon>
        <taxon>metagenomes</taxon>
        <taxon>ecological metagenomes</taxon>
    </lineage>
</organism>
<proteinExistence type="predicted"/>
<gene>
    <name evidence="1" type="ORF">S03H2_07923</name>
</gene>
<dbReference type="Pfam" id="PF07366">
    <property type="entry name" value="SnoaL"/>
    <property type="match status" value="1"/>
</dbReference>
<comment type="caution">
    <text evidence="1">The sequence shown here is derived from an EMBL/GenBank/DDBJ whole genome shotgun (WGS) entry which is preliminary data.</text>
</comment>
<dbReference type="GO" id="GO:0030638">
    <property type="term" value="P:polyketide metabolic process"/>
    <property type="evidence" value="ECO:0007669"/>
    <property type="project" value="InterPro"/>
</dbReference>
<dbReference type="EMBL" id="BARU01003754">
    <property type="protein sequence ID" value="GAH27056.1"/>
    <property type="molecule type" value="Genomic_DNA"/>
</dbReference>
<accession>X1E1B9</accession>
<dbReference type="AlphaFoldDB" id="X1E1B9"/>
<dbReference type="Gene3D" id="3.10.450.50">
    <property type="match status" value="1"/>
</dbReference>
<dbReference type="InterPro" id="IPR032710">
    <property type="entry name" value="NTF2-like_dom_sf"/>
</dbReference>
<reference evidence="1" key="1">
    <citation type="journal article" date="2014" name="Front. Microbiol.">
        <title>High frequency of phylogenetically diverse reductive dehalogenase-homologous genes in deep subseafloor sedimentary metagenomes.</title>
        <authorList>
            <person name="Kawai M."/>
            <person name="Futagami T."/>
            <person name="Toyoda A."/>
            <person name="Takaki Y."/>
            <person name="Nishi S."/>
            <person name="Hori S."/>
            <person name="Arai W."/>
            <person name="Tsubouchi T."/>
            <person name="Morono Y."/>
            <person name="Uchiyama I."/>
            <person name="Ito T."/>
            <person name="Fujiyama A."/>
            <person name="Inagaki F."/>
            <person name="Takami H."/>
        </authorList>
    </citation>
    <scope>NUCLEOTIDE SEQUENCE</scope>
    <source>
        <strain evidence="1">Expedition CK06-06</strain>
    </source>
</reference>
<dbReference type="PANTHER" id="PTHR38436:SF1">
    <property type="entry name" value="ESTER CYCLASE"/>
    <property type="match status" value="1"/>
</dbReference>
<protein>
    <recommendedName>
        <fullName evidence="2">SnoaL-like domain-containing protein</fullName>
    </recommendedName>
</protein>